<dbReference type="InterPro" id="IPR050680">
    <property type="entry name" value="YpeA/RimI_acetyltransf"/>
</dbReference>
<evidence type="ECO:0000313" key="4">
    <source>
        <dbReference type="EMBL" id="MBB6636146.1"/>
    </source>
</evidence>
<proteinExistence type="predicted"/>
<dbReference type="PROSITE" id="PS51186">
    <property type="entry name" value="GNAT"/>
    <property type="match status" value="1"/>
</dbReference>
<dbReference type="EMBL" id="JACJVQ010000017">
    <property type="protein sequence ID" value="MBB6636146.1"/>
    <property type="molecule type" value="Genomic_DNA"/>
</dbReference>
<dbReference type="SUPFAM" id="SSF55729">
    <property type="entry name" value="Acyl-CoA N-acyltransferases (Nat)"/>
    <property type="match status" value="1"/>
</dbReference>
<dbReference type="RefSeq" id="WP_185121374.1">
    <property type="nucleotide sequence ID" value="NZ_JACJVQ010000017.1"/>
</dbReference>
<evidence type="ECO:0000256" key="2">
    <source>
        <dbReference type="ARBA" id="ARBA00023315"/>
    </source>
</evidence>
<dbReference type="InterPro" id="IPR000182">
    <property type="entry name" value="GNAT_dom"/>
</dbReference>
<protein>
    <submittedName>
        <fullName evidence="4">GNAT family N-acetyltransferase</fullName>
    </submittedName>
</protein>
<evidence type="ECO:0000256" key="1">
    <source>
        <dbReference type="ARBA" id="ARBA00022679"/>
    </source>
</evidence>
<dbReference type="Gene3D" id="3.40.630.30">
    <property type="match status" value="1"/>
</dbReference>
<dbReference type="Proteomes" id="UP000535838">
    <property type="component" value="Unassembled WGS sequence"/>
</dbReference>
<keyword evidence="5" id="KW-1185">Reference proteome</keyword>
<reference evidence="4 5" key="1">
    <citation type="submission" date="2020-08" db="EMBL/GenBank/DDBJ databases">
        <title>Cohnella phylogeny.</title>
        <authorList>
            <person name="Dunlap C."/>
        </authorList>
    </citation>
    <scope>NUCLEOTIDE SEQUENCE [LARGE SCALE GENOMIC DNA]</scope>
    <source>
        <strain evidence="4 5">DSM 25241</strain>
    </source>
</reference>
<keyword evidence="1 4" id="KW-0808">Transferase</keyword>
<dbReference type="GO" id="GO:0016747">
    <property type="term" value="F:acyltransferase activity, transferring groups other than amino-acyl groups"/>
    <property type="evidence" value="ECO:0007669"/>
    <property type="project" value="InterPro"/>
</dbReference>
<comment type="caution">
    <text evidence="4">The sequence shown here is derived from an EMBL/GenBank/DDBJ whole genome shotgun (WGS) entry which is preliminary data.</text>
</comment>
<dbReference type="AlphaFoldDB" id="A0A841SZU2"/>
<feature type="domain" description="N-acetyltransferase" evidence="3">
    <location>
        <begin position="16"/>
        <end position="166"/>
    </location>
</feature>
<sequence>MSLTFSLIQTDEQIGLVARLADEIWNEHYGAILAKAQIEYMVDRFQSPAAIADQARRGGYSYYLLISETEPVGYMAVKPEEGKLFLSKFYIRKAHRGKGYASRAFEYLEEICKERGLTAIWLTVNRRNDGSIAVYEKKGFRTVRTQVADIGNGYVMDDFVMEKRLDAVDIVK</sequence>
<dbReference type="InterPro" id="IPR016181">
    <property type="entry name" value="Acyl_CoA_acyltransferase"/>
</dbReference>
<gene>
    <name evidence="4" type="ORF">H7B67_18650</name>
</gene>
<name>A0A841SZU2_9BACL</name>
<dbReference type="PANTHER" id="PTHR43420">
    <property type="entry name" value="ACETYLTRANSFERASE"/>
    <property type="match status" value="1"/>
</dbReference>
<accession>A0A841SZU2</accession>
<evidence type="ECO:0000313" key="5">
    <source>
        <dbReference type="Proteomes" id="UP000535838"/>
    </source>
</evidence>
<evidence type="ECO:0000259" key="3">
    <source>
        <dbReference type="PROSITE" id="PS51186"/>
    </source>
</evidence>
<organism evidence="4 5">
    <name type="scientific">Cohnella thailandensis</name>
    <dbReference type="NCBI Taxonomy" id="557557"/>
    <lineage>
        <taxon>Bacteria</taxon>
        <taxon>Bacillati</taxon>
        <taxon>Bacillota</taxon>
        <taxon>Bacilli</taxon>
        <taxon>Bacillales</taxon>
        <taxon>Paenibacillaceae</taxon>
        <taxon>Cohnella</taxon>
    </lineage>
</organism>
<dbReference type="Pfam" id="PF00583">
    <property type="entry name" value="Acetyltransf_1"/>
    <property type="match status" value="1"/>
</dbReference>
<keyword evidence="2" id="KW-0012">Acyltransferase</keyword>
<dbReference type="CDD" id="cd04301">
    <property type="entry name" value="NAT_SF"/>
    <property type="match status" value="1"/>
</dbReference>